<evidence type="ECO:0000259" key="1">
    <source>
        <dbReference type="PROSITE" id="PS50035"/>
    </source>
</evidence>
<name>A0A5Q4ZW85_9GAMM</name>
<dbReference type="InterPro" id="IPR001736">
    <property type="entry name" value="PLipase_D/transphosphatidylase"/>
</dbReference>
<dbReference type="EMBL" id="LR721751">
    <property type="protein sequence ID" value="VVV06587.1"/>
    <property type="molecule type" value="Genomic_DNA"/>
</dbReference>
<evidence type="ECO:0000313" key="2">
    <source>
        <dbReference type="EMBL" id="VVV06587.1"/>
    </source>
</evidence>
<organism evidence="2">
    <name type="scientific">Aliivibrio wodanis</name>
    <dbReference type="NCBI Taxonomy" id="80852"/>
    <lineage>
        <taxon>Bacteria</taxon>
        <taxon>Pseudomonadati</taxon>
        <taxon>Pseudomonadota</taxon>
        <taxon>Gammaproteobacteria</taxon>
        <taxon>Vibrionales</taxon>
        <taxon>Vibrionaceae</taxon>
        <taxon>Aliivibrio</taxon>
    </lineage>
</organism>
<dbReference type="SMART" id="SM00155">
    <property type="entry name" value="PLDc"/>
    <property type="match status" value="1"/>
</dbReference>
<gene>
    <name evidence="2" type="ORF">AW0309160_04081</name>
</gene>
<dbReference type="GO" id="GO:0006793">
    <property type="term" value="P:phosphorus metabolic process"/>
    <property type="evidence" value="ECO:0007669"/>
    <property type="project" value="UniProtKB-ARBA"/>
</dbReference>
<accession>A0A5Q4ZW85</accession>
<dbReference type="Gene3D" id="3.30.870.10">
    <property type="entry name" value="Endonuclease Chain A"/>
    <property type="match status" value="1"/>
</dbReference>
<dbReference type="AlphaFoldDB" id="A0A5Q4ZW85"/>
<dbReference type="PROSITE" id="PS50035">
    <property type="entry name" value="PLD"/>
    <property type="match status" value="1"/>
</dbReference>
<reference evidence="2" key="1">
    <citation type="submission" date="2019-09" db="EMBL/GenBank/DDBJ databases">
        <authorList>
            <person name="Hjerde E."/>
        </authorList>
    </citation>
    <scope>NUCLEOTIDE SEQUENCE</scope>
    <source>
        <strain evidence="2">06/09/160</strain>
    </source>
</reference>
<dbReference type="GO" id="GO:0003824">
    <property type="term" value="F:catalytic activity"/>
    <property type="evidence" value="ECO:0007669"/>
    <property type="project" value="InterPro"/>
</dbReference>
<dbReference type="SUPFAM" id="SSF56024">
    <property type="entry name" value="Phospholipase D/nuclease"/>
    <property type="match status" value="1"/>
</dbReference>
<feature type="domain" description="PLD phosphodiesterase" evidence="1">
    <location>
        <begin position="81"/>
        <end position="108"/>
    </location>
</feature>
<proteinExistence type="predicted"/>
<sequence>MNLISGDELQSTLINGFKAANKVTILSAYFTQPAAKLLLQYLPLTSSAKVVVRARPIDLLSGATDIKAIRLMFENGIPCHIHRSLHAKLYVLDDKEGFVGSSNFTSNGLKISGYGNLELSTYLAIDEKELDLINNIQADSLLVTKSVLEKLEDFVLSASASEIDEVIDWWEEVLSIPKYNEADGLFVSDLPWCHWDKENNEENIDHDNDMFSFGLSGYEKKRSSFINSKIYNYVLYQLNESDNGILYFGELTQLVHSTLCDDFLPYRSEIKNYVANIYSYIENLCHDSINVDRPNYSQRISLISK</sequence>
<protein>
    <recommendedName>
        <fullName evidence="1">PLD phosphodiesterase domain-containing protein</fullName>
    </recommendedName>
</protein>